<name>A0A1G8SCP3_9FLAO</name>
<evidence type="ECO:0000313" key="5">
    <source>
        <dbReference type="Proteomes" id="UP000182367"/>
    </source>
</evidence>
<keyword evidence="2" id="KW-0812">Transmembrane</keyword>
<reference evidence="4 5" key="1">
    <citation type="submission" date="2016-10" db="EMBL/GenBank/DDBJ databases">
        <authorList>
            <person name="Varghese N."/>
            <person name="Submissions S."/>
        </authorList>
    </citation>
    <scope>NUCLEOTIDE SEQUENCE [LARGE SCALE GENOMIC DNA]</scope>
    <source>
        <strain evidence="4 5">Gm-149</strain>
    </source>
</reference>
<protein>
    <submittedName>
        <fullName evidence="4">Formylglycine-generating enzyme, required for sulfatase activity, contains SUMF1/FGE domain</fullName>
    </submittedName>
</protein>
<comment type="caution">
    <text evidence="4">The sequence shown here is derived from an EMBL/GenBank/DDBJ whole genome shotgun (WGS) entry which is preliminary data.</text>
</comment>
<feature type="region of interest" description="Disordered" evidence="1">
    <location>
        <begin position="38"/>
        <end position="57"/>
    </location>
</feature>
<dbReference type="EMBL" id="FNEO01000002">
    <property type="protein sequence ID" value="SDJ26944.1"/>
    <property type="molecule type" value="Genomic_DNA"/>
</dbReference>
<dbReference type="Pfam" id="PF03781">
    <property type="entry name" value="FGE-sulfatase"/>
    <property type="match status" value="1"/>
</dbReference>
<dbReference type="InterPro" id="IPR051043">
    <property type="entry name" value="Sulfatase_Mod_Factor_Kinase"/>
</dbReference>
<dbReference type="Proteomes" id="UP000182367">
    <property type="component" value="Unassembled WGS sequence"/>
</dbReference>
<dbReference type="Gene3D" id="3.90.1580.10">
    <property type="entry name" value="paralog of FGE (formylglycine-generating enzyme)"/>
    <property type="match status" value="1"/>
</dbReference>
<evidence type="ECO:0000313" key="4">
    <source>
        <dbReference type="EMBL" id="SDJ26944.1"/>
    </source>
</evidence>
<sequence>MIKNKKIWSISVVVIFTIGLAYLFSAASKKTVVEKSNEVVDSDGNPTYKPTIENKNNKPKYAPEGMVWIPGGEFSMGSKKESESLCSIKGVTQDATPIHQVYVDGFWMDAKEVTNDQFQKFVDATAYVTVAEIKPTIEEFPNVPIESLFAGSAVFTPTLTKVSLNNYLQWWRFVKGADWRHPEGPNSSIKNKGNYPVVQIAYEDALAYAKWAGKRLPTEAEWEFAARGGKTGELYSWGNTLTVDHKFQANIYQGDFPVDKGDTAEDGFAGIAPVAQFKSNAYGLYDMAGNVWEWVNDWYSSDYYRELSQEGGVARNPKGPDAPYDSKGGNEKKRVHRGGSFLCTSEYCSRYMVGTRGNGEVRSATNHLGFRCVK</sequence>
<evidence type="ECO:0000259" key="3">
    <source>
        <dbReference type="Pfam" id="PF03781"/>
    </source>
</evidence>
<keyword evidence="5" id="KW-1185">Reference proteome</keyword>
<dbReference type="PANTHER" id="PTHR23150:SF19">
    <property type="entry name" value="FORMYLGLYCINE-GENERATING ENZYME"/>
    <property type="match status" value="1"/>
</dbReference>
<dbReference type="RefSeq" id="WP_245683128.1">
    <property type="nucleotide sequence ID" value="NZ_BJVF01000002.1"/>
</dbReference>
<evidence type="ECO:0000256" key="2">
    <source>
        <dbReference type="SAM" id="Phobius"/>
    </source>
</evidence>
<dbReference type="PANTHER" id="PTHR23150">
    <property type="entry name" value="SULFATASE MODIFYING FACTOR 1, 2"/>
    <property type="match status" value="1"/>
</dbReference>
<dbReference type="InterPro" id="IPR016187">
    <property type="entry name" value="CTDL_fold"/>
</dbReference>
<proteinExistence type="predicted"/>
<evidence type="ECO:0000256" key="1">
    <source>
        <dbReference type="SAM" id="MobiDB-lite"/>
    </source>
</evidence>
<feature type="transmembrane region" description="Helical" evidence="2">
    <location>
        <begin position="7"/>
        <end position="27"/>
    </location>
</feature>
<feature type="domain" description="Sulfatase-modifying factor enzyme-like" evidence="3">
    <location>
        <begin position="64"/>
        <end position="374"/>
    </location>
</feature>
<dbReference type="SUPFAM" id="SSF56436">
    <property type="entry name" value="C-type lectin-like"/>
    <property type="match status" value="1"/>
</dbReference>
<gene>
    <name evidence="4" type="ORF">SAMN05192550_1771</name>
</gene>
<keyword evidence="2" id="KW-1133">Transmembrane helix</keyword>
<dbReference type="InterPro" id="IPR042095">
    <property type="entry name" value="SUMF_sf"/>
</dbReference>
<accession>A0A1G8SCP3</accession>
<keyword evidence="2" id="KW-0472">Membrane</keyword>
<feature type="region of interest" description="Disordered" evidence="1">
    <location>
        <begin position="310"/>
        <end position="334"/>
    </location>
</feature>
<organism evidence="4 5">
    <name type="scientific">Flavobacterium glycines</name>
    <dbReference type="NCBI Taxonomy" id="551990"/>
    <lineage>
        <taxon>Bacteria</taxon>
        <taxon>Pseudomonadati</taxon>
        <taxon>Bacteroidota</taxon>
        <taxon>Flavobacteriia</taxon>
        <taxon>Flavobacteriales</taxon>
        <taxon>Flavobacteriaceae</taxon>
        <taxon>Flavobacterium</taxon>
    </lineage>
</organism>
<dbReference type="InterPro" id="IPR005532">
    <property type="entry name" value="SUMF_dom"/>
</dbReference>